<feature type="compositionally biased region" description="Polar residues" evidence="1">
    <location>
        <begin position="1"/>
        <end position="23"/>
    </location>
</feature>
<proteinExistence type="predicted"/>
<feature type="region of interest" description="Disordered" evidence="1">
    <location>
        <begin position="1"/>
        <end position="69"/>
    </location>
</feature>
<protein>
    <submittedName>
        <fullName evidence="2">Uncharacterized protein</fullName>
    </submittedName>
</protein>
<organism evidence="2">
    <name type="scientific">Oryza sativa subsp. japonica</name>
    <name type="common">Rice</name>
    <dbReference type="NCBI Taxonomy" id="39947"/>
    <lineage>
        <taxon>Eukaryota</taxon>
        <taxon>Viridiplantae</taxon>
        <taxon>Streptophyta</taxon>
        <taxon>Embryophyta</taxon>
        <taxon>Tracheophyta</taxon>
        <taxon>Spermatophyta</taxon>
        <taxon>Magnoliopsida</taxon>
        <taxon>Liliopsida</taxon>
        <taxon>Poales</taxon>
        <taxon>Poaceae</taxon>
        <taxon>BOP clade</taxon>
        <taxon>Oryzoideae</taxon>
        <taxon>Oryzeae</taxon>
        <taxon>Oryzinae</taxon>
        <taxon>Oryza</taxon>
        <taxon>Oryza sativa</taxon>
    </lineage>
</organism>
<dbReference type="Proteomes" id="UP000817658">
    <property type="component" value="Chromosome 1"/>
</dbReference>
<feature type="compositionally biased region" description="Low complexity" evidence="1">
    <location>
        <begin position="25"/>
        <end position="41"/>
    </location>
</feature>
<evidence type="ECO:0000256" key="1">
    <source>
        <dbReference type="SAM" id="MobiDB-lite"/>
    </source>
</evidence>
<dbReference type="AlphaFoldDB" id="Q5ZCX1"/>
<sequence length="190" mass="20265">MMSPIGSFSSNWRVPGKTSQATFWPSPSAPSRVPPVAGAPSCRLPEEPRRRCSLPPAAPSAGRRSVGISPPTPRLPLLPPGCAAAPVVAAPRPAGRPVSQFPLARGRPIHPGWIWAVHVALPEPLGVAAPVASRRHHLVLPVPRGHHVVRPPASRAWTESTIAVARKRVQKIVVKKQGKSHIPLEHVDPN</sequence>
<evidence type="ECO:0000313" key="2">
    <source>
        <dbReference type="EMBL" id="BAD61381.1"/>
    </source>
</evidence>
<gene>
    <name evidence="2" type="primary">B1045D11.35</name>
</gene>
<name>Q5ZCX1_ORYSJ</name>
<accession>Q5ZCX1</accession>
<reference evidence="2" key="1">
    <citation type="journal article" date="2002" name="Nature">
        <title>The genome sequence and structure of rice chromosome 1.</title>
        <authorList>
            <person name="Sasaki T."/>
            <person name="Matsumoto T."/>
            <person name="Yamamoto K."/>
            <person name="Sakata K."/>
            <person name="Baba T."/>
            <person name="Katayose Y."/>
            <person name="Wu J."/>
            <person name="Niimura Y."/>
            <person name="Cheng Z."/>
            <person name="Nagamura Y."/>
            <person name="Antonio B.A."/>
            <person name="Kanamori H."/>
            <person name="Hosokawa S."/>
            <person name="Masukawa M."/>
            <person name="Arikawa K."/>
            <person name="Chiden Y."/>
            <person name="Hayashi M."/>
            <person name="Okamoto M."/>
            <person name="Ando T."/>
            <person name="Aoki H."/>
            <person name="Arita K."/>
            <person name="Hamada M."/>
            <person name="Harada C."/>
            <person name="Hijishita S."/>
            <person name="Honda M."/>
            <person name="Ichikawa Y."/>
            <person name="Idonuma A."/>
            <person name="Iijima M."/>
            <person name="Ikeda M."/>
            <person name="Ikeno M."/>
            <person name="Itoh S."/>
            <person name="Itoh T."/>
            <person name="Itoh Y."/>
            <person name="Itoh Y."/>
            <person name="Iwabuchi A."/>
            <person name="Kamiya K."/>
            <person name="Karasawa W."/>
            <person name="Katagiri S."/>
            <person name="Kikuta A."/>
            <person name="Kobayashi N."/>
            <person name="Kono I."/>
            <person name="Machita K."/>
            <person name="Maehara T."/>
            <person name="Mizuno H."/>
            <person name="Mizubayashi T."/>
            <person name="Mukai Y."/>
            <person name="Nagasaki H."/>
            <person name="Nakashima M."/>
            <person name="Nakama Y."/>
            <person name="Nakamichi Y."/>
            <person name="Nakamura M."/>
            <person name="Namiki N."/>
            <person name="Negishi M."/>
            <person name="Ohta I."/>
            <person name="Ono N."/>
            <person name="Saji S."/>
            <person name="Sakai K."/>
            <person name="Shibata M."/>
            <person name="Shimokawa T."/>
            <person name="Shomura A."/>
            <person name="Song J."/>
            <person name="Takazaki Y."/>
            <person name="Terasawa K."/>
            <person name="Tsuji K."/>
            <person name="Waki K."/>
            <person name="Yamagata H."/>
            <person name="Yamane H."/>
            <person name="Yoshiki S."/>
            <person name="Yoshihara R."/>
            <person name="Yukawa K."/>
            <person name="Zhong H."/>
            <person name="Iwama H."/>
            <person name="Endo T."/>
            <person name="Ito H."/>
            <person name="Hahn J.H."/>
            <person name="Kim H.I."/>
            <person name="Eun M.Y."/>
            <person name="Yano M."/>
            <person name="Jiang J."/>
            <person name="Gojobori T."/>
        </authorList>
    </citation>
    <scope>NUCLEOTIDE SEQUENCE [LARGE SCALE GENOMIC DNA]</scope>
</reference>
<dbReference type="EMBL" id="AP003199">
    <property type="protein sequence ID" value="BAD61381.1"/>
    <property type="molecule type" value="Genomic_DNA"/>
</dbReference>